<evidence type="ECO:0000313" key="3">
    <source>
        <dbReference type="Proteomes" id="UP000193411"/>
    </source>
</evidence>
<accession>A0A1Y2I0X8</accession>
<gene>
    <name evidence="2" type="ORF">BCR44DRAFT_360187</name>
</gene>
<organism evidence="2 3">
    <name type="scientific">Catenaria anguillulae PL171</name>
    <dbReference type="NCBI Taxonomy" id="765915"/>
    <lineage>
        <taxon>Eukaryota</taxon>
        <taxon>Fungi</taxon>
        <taxon>Fungi incertae sedis</taxon>
        <taxon>Blastocladiomycota</taxon>
        <taxon>Blastocladiomycetes</taxon>
        <taxon>Blastocladiales</taxon>
        <taxon>Catenariaceae</taxon>
        <taxon>Catenaria</taxon>
    </lineage>
</organism>
<feature type="chain" id="PRO_5012779302" description="Ubiquitin 3 binding protein But2 C-terminal domain-containing protein" evidence="1">
    <location>
        <begin position="21"/>
        <end position="180"/>
    </location>
</feature>
<reference evidence="2 3" key="1">
    <citation type="submission" date="2016-07" db="EMBL/GenBank/DDBJ databases">
        <title>Pervasive Adenine N6-methylation of Active Genes in Fungi.</title>
        <authorList>
            <consortium name="DOE Joint Genome Institute"/>
            <person name="Mondo S.J."/>
            <person name="Dannebaum R.O."/>
            <person name="Kuo R.C."/>
            <person name="Labutti K."/>
            <person name="Haridas S."/>
            <person name="Kuo A."/>
            <person name="Salamov A."/>
            <person name="Ahrendt S.R."/>
            <person name="Lipzen A."/>
            <person name="Sullivan W."/>
            <person name="Andreopoulos W.B."/>
            <person name="Clum A."/>
            <person name="Lindquist E."/>
            <person name="Daum C."/>
            <person name="Ramamoorthy G.K."/>
            <person name="Gryganskyi A."/>
            <person name="Culley D."/>
            <person name="Magnuson J.K."/>
            <person name="James T.Y."/>
            <person name="O'Malley M.A."/>
            <person name="Stajich J.E."/>
            <person name="Spatafora J.W."/>
            <person name="Visel A."/>
            <person name="Grigoriev I.V."/>
        </authorList>
    </citation>
    <scope>NUCLEOTIDE SEQUENCE [LARGE SCALE GENOMIC DNA]</scope>
    <source>
        <strain evidence="2 3">PL171</strain>
    </source>
</reference>
<comment type="caution">
    <text evidence="2">The sequence shown here is derived from an EMBL/GenBank/DDBJ whole genome shotgun (WGS) entry which is preliminary data.</text>
</comment>
<evidence type="ECO:0008006" key="4">
    <source>
        <dbReference type="Google" id="ProtNLM"/>
    </source>
</evidence>
<evidence type="ECO:0000313" key="2">
    <source>
        <dbReference type="EMBL" id="ORZ40510.1"/>
    </source>
</evidence>
<sequence>MVKLLALLALAAAASSTVDATAVPPTSKPFLKFDKTTLNIQGNVAGEKLSVSLNEKPTDDVVVYLEAPNTRFDKCSLAFTPDNFDKPQELTVVSLPFADAAPGARNIPIKFTAFTEDCADKHHNVSIELPTTRTPEGSGQCQVTGDPHFKAFDQSNLFHYMGYDMLLFLTDPTLPVSHHD</sequence>
<proteinExistence type="predicted"/>
<keyword evidence="1" id="KW-0732">Signal</keyword>
<dbReference type="AlphaFoldDB" id="A0A1Y2I0X8"/>
<name>A0A1Y2I0X8_9FUNG</name>
<evidence type="ECO:0000256" key="1">
    <source>
        <dbReference type="SAM" id="SignalP"/>
    </source>
</evidence>
<dbReference type="EMBL" id="MCFL01000003">
    <property type="protein sequence ID" value="ORZ40510.1"/>
    <property type="molecule type" value="Genomic_DNA"/>
</dbReference>
<dbReference type="Proteomes" id="UP000193411">
    <property type="component" value="Unassembled WGS sequence"/>
</dbReference>
<protein>
    <recommendedName>
        <fullName evidence="4">Ubiquitin 3 binding protein But2 C-terminal domain-containing protein</fullName>
    </recommendedName>
</protein>
<feature type="signal peptide" evidence="1">
    <location>
        <begin position="1"/>
        <end position="20"/>
    </location>
</feature>
<keyword evidence="3" id="KW-1185">Reference proteome</keyword>